<evidence type="ECO:0000256" key="1">
    <source>
        <dbReference type="SAM" id="MobiDB-lite"/>
    </source>
</evidence>
<dbReference type="EMBL" id="WEGJ01000039">
    <property type="protein sequence ID" value="MQY15800.1"/>
    <property type="molecule type" value="Genomic_DNA"/>
</dbReference>
<comment type="caution">
    <text evidence="3">The sequence shown here is derived from an EMBL/GenBank/DDBJ whole genome shotgun (WGS) entry which is preliminary data.</text>
</comment>
<accession>A0A7K0CQN9</accession>
<feature type="region of interest" description="Disordered" evidence="1">
    <location>
        <begin position="1"/>
        <end position="21"/>
    </location>
</feature>
<sequence>MEAAAERIDADRSKVSRMENGRQGVRRLELEAMLQLYGVEDQQTQTALLSLAREGRRKGWWHQHSSSLSPRLQEQLSIESDAARIAAYQPLLVPGLLQTESYARELIHQSGHAVPEDRMETYVSLRMARQEIFTREAAPQYLCIIDEAVLRRAVGGPEVMKPQLEKLLEINNPPELSVQVVPFSQGWHAGLDGPFSVYTYPDPLDLDVVGIDYLDGNLYVEDDAAVDKFRRAFEQLRTSALASKQSMHLISQAVRDID</sequence>
<dbReference type="CDD" id="cd00093">
    <property type="entry name" value="HTH_XRE"/>
    <property type="match status" value="1"/>
</dbReference>
<dbReference type="AlphaFoldDB" id="A0A7K0CQN9"/>
<reference evidence="3 4" key="1">
    <citation type="submission" date="2019-10" db="EMBL/GenBank/DDBJ databases">
        <title>Streptomyces smaragdinus sp. nov. and Streptomyces fabii sp. nov., isolated from the gut of fungus growing-termite Macrotermes natalensis.</title>
        <authorList>
            <person name="Schwitalla J."/>
            <person name="Benndorf R."/>
            <person name="Martin K."/>
            <person name="De Beer W."/>
            <person name="Kaster A.-K."/>
            <person name="Vollmers J."/>
            <person name="Poulsen M."/>
            <person name="Beemelmanns C."/>
        </authorList>
    </citation>
    <scope>NUCLEOTIDE SEQUENCE [LARGE SCALE GENOMIC DNA]</scope>
    <source>
        <strain evidence="3 4">RB5</strain>
    </source>
</reference>
<organism evidence="3 4">
    <name type="scientific">Streptomyces smaragdinus</name>
    <dbReference type="NCBI Taxonomy" id="2585196"/>
    <lineage>
        <taxon>Bacteria</taxon>
        <taxon>Bacillati</taxon>
        <taxon>Actinomycetota</taxon>
        <taxon>Actinomycetes</taxon>
        <taxon>Kitasatosporales</taxon>
        <taxon>Streptomycetaceae</taxon>
        <taxon>Streptomyces</taxon>
    </lineage>
</organism>
<keyword evidence="4" id="KW-1185">Reference proteome</keyword>
<dbReference type="Pfam" id="PF13560">
    <property type="entry name" value="HTH_31"/>
    <property type="match status" value="1"/>
</dbReference>
<name>A0A7K0CQN9_9ACTN</name>
<feature type="domain" description="DUF5753" evidence="2">
    <location>
        <begin position="75"/>
        <end position="251"/>
    </location>
</feature>
<dbReference type="Pfam" id="PF19054">
    <property type="entry name" value="DUF5753"/>
    <property type="match status" value="1"/>
</dbReference>
<gene>
    <name evidence="3" type="ORF">SRB5_59910</name>
</gene>
<protein>
    <recommendedName>
        <fullName evidence="2">DUF5753 domain-containing protein</fullName>
    </recommendedName>
</protein>
<dbReference type="InterPro" id="IPR043917">
    <property type="entry name" value="DUF5753"/>
</dbReference>
<dbReference type="Proteomes" id="UP000466345">
    <property type="component" value="Unassembled WGS sequence"/>
</dbReference>
<dbReference type="InterPro" id="IPR001387">
    <property type="entry name" value="Cro/C1-type_HTH"/>
</dbReference>
<proteinExistence type="predicted"/>
<evidence type="ECO:0000313" key="4">
    <source>
        <dbReference type="Proteomes" id="UP000466345"/>
    </source>
</evidence>
<evidence type="ECO:0000259" key="2">
    <source>
        <dbReference type="Pfam" id="PF19054"/>
    </source>
</evidence>
<evidence type="ECO:0000313" key="3">
    <source>
        <dbReference type="EMBL" id="MQY15800.1"/>
    </source>
</evidence>